<evidence type="ECO:0000259" key="5">
    <source>
        <dbReference type="Pfam" id="PF01156"/>
    </source>
</evidence>
<keyword evidence="3" id="KW-0326">Glycosidase</keyword>
<dbReference type="SUPFAM" id="SSF53590">
    <property type="entry name" value="Nucleoside hydrolase"/>
    <property type="match status" value="1"/>
</dbReference>
<dbReference type="EMBL" id="CAJNOJ010000512">
    <property type="protein sequence ID" value="CAF1472710.1"/>
    <property type="molecule type" value="Genomic_DNA"/>
</dbReference>
<dbReference type="EMBL" id="CAJNOR010003426">
    <property type="protein sequence ID" value="CAF1412721.1"/>
    <property type="molecule type" value="Genomic_DNA"/>
</dbReference>
<dbReference type="Proteomes" id="UP000663852">
    <property type="component" value="Unassembled WGS sequence"/>
</dbReference>
<dbReference type="GO" id="GO:0008477">
    <property type="term" value="F:purine nucleosidase activity"/>
    <property type="evidence" value="ECO:0007669"/>
    <property type="project" value="TreeGrafter"/>
</dbReference>
<keyword evidence="2" id="KW-0378">Hydrolase</keyword>
<comment type="caution">
    <text evidence="6">The sequence shown here is derived from an EMBL/GenBank/DDBJ whole genome shotgun (WGS) entry which is preliminary data.</text>
</comment>
<organism evidence="6 8">
    <name type="scientific">Adineta ricciae</name>
    <name type="common">Rotifer</name>
    <dbReference type="NCBI Taxonomy" id="249248"/>
    <lineage>
        <taxon>Eukaryota</taxon>
        <taxon>Metazoa</taxon>
        <taxon>Spiralia</taxon>
        <taxon>Gnathifera</taxon>
        <taxon>Rotifera</taxon>
        <taxon>Eurotatoria</taxon>
        <taxon>Bdelloidea</taxon>
        <taxon>Adinetida</taxon>
        <taxon>Adinetidae</taxon>
        <taxon>Adineta</taxon>
    </lineage>
</organism>
<dbReference type="InterPro" id="IPR023186">
    <property type="entry name" value="IUNH"/>
</dbReference>
<name>A0A815LQY2_ADIRI</name>
<dbReference type="Gene3D" id="3.90.245.10">
    <property type="entry name" value="Ribonucleoside hydrolase-like"/>
    <property type="match status" value="1"/>
</dbReference>
<evidence type="ECO:0000256" key="4">
    <source>
        <dbReference type="SAM" id="SignalP"/>
    </source>
</evidence>
<evidence type="ECO:0000256" key="1">
    <source>
        <dbReference type="ARBA" id="ARBA00009176"/>
    </source>
</evidence>
<evidence type="ECO:0000256" key="2">
    <source>
        <dbReference type="ARBA" id="ARBA00022801"/>
    </source>
</evidence>
<feature type="chain" id="PRO_5035605969" description="Inosine/uridine-preferring nucleoside hydrolase domain-containing protein" evidence="4">
    <location>
        <begin position="22"/>
        <end position="343"/>
    </location>
</feature>
<sequence length="343" mass="38103">MEQQVVRLCFSVLILAKTLISSPVPTILDTDIGTDYDDQMALSFILSNPDGFDLKLVVCSTFNTTARAQIVAKTLAIYGRYNVPIAIGRNTGVSTMGEYEWAQNYTLEQFKNEGGTVYENGEDALYNELQKATPDNIYHLIEISPETSVGDVLQRLKPEITKNIRLFAMAGSIYRGYGNSSQPSKEYNVYIDIPAAKAMFNASWAYFGLAPLDTTIFLQFNGPVWQQFLSYRNKNKHVQLILDSYTTWYNNGGKGAGALQPFSPDIGTSTMYDVLAAILSLYYPKTITMISRQLPLVVTDDGYTRINATQGQPVQSAVSFQSENPYNSTSMLAVVALYSIIFS</sequence>
<dbReference type="Proteomes" id="UP000663828">
    <property type="component" value="Unassembled WGS sequence"/>
</dbReference>
<evidence type="ECO:0000313" key="7">
    <source>
        <dbReference type="EMBL" id="CAF1472710.1"/>
    </source>
</evidence>
<dbReference type="InterPro" id="IPR036452">
    <property type="entry name" value="Ribo_hydro-like"/>
</dbReference>
<dbReference type="InterPro" id="IPR001910">
    <property type="entry name" value="Inosine/uridine_hydrolase_dom"/>
</dbReference>
<reference evidence="6" key="1">
    <citation type="submission" date="2021-02" db="EMBL/GenBank/DDBJ databases">
        <authorList>
            <person name="Nowell W R."/>
        </authorList>
    </citation>
    <scope>NUCLEOTIDE SEQUENCE</scope>
</reference>
<evidence type="ECO:0000313" key="8">
    <source>
        <dbReference type="Proteomes" id="UP000663828"/>
    </source>
</evidence>
<gene>
    <name evidence="7" type="ORF">EDS130_LOCUS40902</name>
    <name evidence="6" type="ORF">XAT740_LOCUS34761</name>
</gene>
<evidence type="ECO:0000256" key="3">
    <source>
        <dbReference type="ARBA" id="ARBA00023295"/>
    </source>
</evidence>
<keyword evidence="8" id="KW-1185">Reference proteome</keyword>
<dbReference type="OrthoDB" id="432381at2759"/>
<proteinExistence type="inferred from homology"/>
<dbReference type="Pfam" id="PF01156">
    <property type="entry name" value="IU_nuc_hydro"/>
    <property type="match status" value="1"/>
</dbReference>
<protein>
    <recommendedName>
        <fullName evidence="5">Inosine/uridine-preferring nucleoside hydrolase domain-containing protein</fullName>
    </recommendedName>
</protein>
<comment type="similarity">
    <text evidence="1">Belongs to the IUNH family.</text>
</comment>
<evidence type="ECO:0000313" key="6">
    <source>
        <dbReference type="EMBL" id="CAF1412721.1"/>
    </source>
</evidence>
<dbReference type="PANTHER" id="PTHR12304">
    <property type="entry name" value="INOSINE-URIDINE PREFERRING NUCLEOSIDE HYDROLASE"/>
    <property type="match status" value="1"/>
</dbReference>
<dbReference type="GO" id="GO:0006152">
    <property type="term" value="P:purine nucleoside catabolic process"/>
    <property type="evidence" value="ECO:0007669"/>
    <property type="project" value="TreeGrafter"/>
</dbReference>
<dbReference type="GO" id="GO:0005829">
    <property type="term" value="C:cytosol"/>
    <property type="evidence" value="ECO:0007669"/>
    <property type="project" value="TreeGrafter"/>
</dbReference>
<accession>A0A815LQY2</accession>
<feature type="domain" description="Inosine/uridine-preferring nucleoside hydrolase" evidence="5">
    <location>
        <begin position="27"/>
        <end position="305"/>
    </location>
</feature>
<dbReference type="PANTHER" id="PTHR12304:SF4">
    <property type="entry name" value="URIDINE NUCLEOSIDASE"/>
    <property type="match status" value="1"/>
</dbReference>
<keyword evidence="4" id="KW-0732">Signal</keyword>
<dbReference type="AlphaFoldDB" id="A0A815LQY2"/>
<feature type="signal peptide" evidence="4">
    <location>
        <begin position="1"/>
        <end position="21"/>
    </location>
</feature>